<dbReference type="EMBL" id="VOKX01000009">
    <property type="protein sequence ID" value="KAB7850036.1"/>
    <property type="molecule type" value="Genomic_DNA"/>
</dbReference>
<dbReference type="SUPFAM" id="SSF88723">
    <property type="entry name" value="PIN domain-like"/>
    <property type="match status" value="1"/>
</dbReference>
<organism evidence="8 9">
    <name type="scientific">Streptomyces mobaraensis</name>
    <name type="common">Streptoverticillium mobaraense</name>
    <dbReference type="NCBI Taxonomy" id="35621"/>
    <lineage>
        <taxon>Bacteria</taxon>
        <taxon>Bacillati</taxon>
        <taxon>Actinomycetota</taxon>
        <taxon>Actinomycetes</taxon>
        <taxon>Kitasatosporales</taxon>
        <taxon>Streptomycetaceae</taxon>
        <taxon>Streptomyces</taxon>
    </lineage>
</organism>
<dbReference type="InterPro" id="IPR029060">
    <property type="entry name" value="PIN-like_dom_sf"/>
</dbReference>
<evidence type="ECO:0000256" key="4">
    <source>
        <dbReference type="ARBA" id="ARBA00022801"/>
    </source>
</evidence>
<dbReference type="GO" id="GO:0000287">
    <property type="term" value="F:magnesium ion binding"/>
    <property type="evidence" value="ECO:0007669"/>
    <property type="project" value="UniProtKB-UniRule"/>
</dbReference>
<comment type="function">
    <text evidence="6">Toxic component of a toxin-antitoxin (TA) system. An RNase.</text>
</comment>
<dbReference type="Gene3D" id="3.40.50.1010">
    <property type="entry name" value="5'-nuclease"/>
    <property type="match status" value="1"/>
</dbReference>
<dbReference type="Proteomes" id="UP000327000">
    <property type="component" value="Unassembled WGS sequence"/>
</dbReference>
<dbReference type="AlphaFoldDB" id="A0A5N5WCH6"/>
<comment type="similarity">
    <text evidence="6">Belongs to the PINc/VapC protein family.</text>
</comment>
<dbReference type="GO" id="GO:0090729">
    <property type="term" value="F:toxin activity"/>
    <property type="evidence" value="ECO:0007669"/>
    <property type="project" value="UniProtKB-KW"/>
</dbReference>
<keyword evidence="5 6" id="KW-0460">Magnesium</keyword>
<evidence type="ECO:0000313" key="9">
    <source>
        <dbReference type="Proteomes" id="UP000327000"/>
    </source>
</evidence>
<evidence type="ECO:0000256" key="3">
    <source>
        <dbReference type="ARBA" id="ARBA00022723"/>
    </source>
</evidence>
<comment type="cofactor">
    <cofactor evidence="6">
        <name>Mg(2+)</name>
        <dbReference type="ChEBI" id="CHEBI:18420"/>
    </cofactor>
</comment>
<keyword evidence="1 6" id="KW-1277">Toxin-antitoxin system</keyword>
<name>A0A5N5WCH6_STRMB</name>
<protein>
    <recommendedName>
        <fullName evidence="6">Ribonuclease VapC</fullName>
        <shortName evidence="6">RNase VapC</shortName>
        <ecNumber evidence="6">3.1.-.-</ecNumber>
    </recommendedName>
    <alternativeName>
        <fullName evidence="6">Toxin VapC</fullName>
    </alternativeName>
</protein>
<dbReference type="Pfam" id="PF01850">
    <property type="entry name" value="PIN"/>
    <property type="match status" value="1"/>
</dbReference>
<keyword evidence="2 6" id="KW-0540">Nuclease</keyword>
<feature type="binding site" evidence="6">
    <location>
        <position position="101"/>
    </location>
    <ligand>
        <name>Mg(2+)</name>
        <dbReference type="ChEBI" id="CHEBI:18420"/>
    </ligand>
</feature>
<proteinExistence type="inferred from homology"/>
<keyword evidence="4 6" id="KW-0378">Hydrolase</keyword>
<dbReference type="GO" id="GO:0016787">
    <property type="term" value="F:hydrolase activity"/>
    <property type="evidence" value="ECO:0007669"/>
    <property type="project" value="UniProtKB-KW"/>
</dbReference>
<comment type="caution">
    <text evidence="8">The sequence shown here is derived from an EMBL/GenBank/DDBJ whole genome shotgun (WGS) entry which is preliminary data.</text>
</comment>
<reference evidence="8 9" key="1">
    <citation type="journal article" date="2019" name="Microb. Cell Fact.">
        <title>Exploring novel herbicidin analogues by transcriptional regulator overexpression and MS/MS molecular networking.</title>
        <authorList>
            <person name="Shi Y."/>
            <person name="Gu R."/>
            <person name="Li Y."/>
            <person name="Wang X."/>
            <person name="Ren W."/>
            <person name="Li X."/>
            <person name="Wang L."/>
            <person name="Xie Y."/>
            <person name="Hong B."/>
        </authorList>
    </citation>
    <scope>NUCLEOTIDE SEQUENCE [LARGE SCALE GENOMIC DNA]</scope>
    <source>
        <strain evidence="8 9">US-43</strain>
    </source>
</reference>
<dbReference type="HAMAP" id="MF_00265">
    <property type="entry name" value="VapC_Nob1"/>
    <property type="match status" value="1"/>
</dbReference>
<feature type="binding site" evidence="6">
    <location>
        <position position="5"/>
    </location>
    <ligand>
        <name>Mg(2+)</name>
        <dbReference type="ChEBI" id="CHEBI:18420"/>
    </ligand>
</feature>
<accession>A0A5N5WCH6</accession>
<evidence type="ECO:0000256" key="1">
    <source>
        <dbReference type="ARBA" id="ARBA00022649"/>
    </source>
</evidence>
<feature type="domain" description="PIN" evidence="7">
    <location>
        <begin position="2"/>
        <end position="124"/>
    </location>
</feature>
<evidence type="ECO:0000259" key="7">
    <source>
        <dbReference type="Pfam" id="PF01850"/>
    </source>
</evidence>
<evidence type="ECO:0000256" key="2">
    <source>
        <dbReference type="ARBA" id="ARBA00022722"/>
    </source>
</evidence>
<keyword evidence="3 6" id="KW-0479">Metal-binding</keyword>
<dbReference type="OrthoDB" id="32665at2"/>
<evidence type="ECO:0000313" key="8">
    <source>
        <dbReference type="EMBL" id="KAB7850036.1"/>
    </source>
</evidence>
<sequence>MIVVDTGPLVALASPSDAAHDRCRNWLDSLPTRRDLLVPATVIAETCYLIERYGGPRAEAVFLDDLALGAYGTVTGLTPEDLERMADLVRTYADLPLGGTDASVIAVAERVKTANVATLDRRHFTVVRPAHTNALRLHPS</sequence>
<dbReference type="InterPro" id="IPR002716">
    <property type="entry name" value="PIN_dom"/>
</dbReference>
<dbReference type="GO" id="GO:0004540">
    <property type="term" value="F:RNA nuclease activity"/>
    <property type="evidence" value="ECO:0007669"/>
    <property type="project" value="InterPro"/>
</dbReference>
<dbReference type="InterPro" id="IPR022907">
    <property type="entry name" value="VapC_family"/>
</dbReference>
<evidence type="ECO:0000256" key="5">
    <source>
        <dbReference type="ARBA" id="ARBA00022842"/>
    </source>
</evidence>
<gene>
    <name evidence="6" type="primary">vapC</name>
    <name evidence="8" type="ORF">FRZ00_05325</name>
</gene>
<evidence type="ECO:0000256" key="6">
    <source>
        <dbReference type="HAMAP-Rule" id="MF_00265"/>
    </source>
</evidence>
<dbReference type="EC" id="3.1.-.-" evidence="6"/>
<keyword evidence="6" id="KW-0800">Toxin</keyword>
<dbReference type="RefSeq" id="WP_152262608.1">
    <property type="nucleotide sequence ID" value="NZ_VOKX01000009.1"/>
</dbReference>
<keyword evidence="9" id="KW-1185">Reference proteome</keyword>